<dbReference type="Proteomes" id="UP001168821">
    <property type="component" value="Unassembled WGS sequence"/>
</dbReference>
<gene>
    <name evidence="1" type="ORF">Zmor_009713</name>
</gene>
<evidence type="ECO:0000313" key="1">
    <source>
        <dbReference type="EMBL" id="KAJ3657937.1"/>
    </source>
</evidence>
<reference evidence="1" key="1">
    <citation type="journal article" date="2023" name="G3 (Bethesda)">
        <title>Whole genome assemblies of Zophobas morio and Tenebrio molitor.</title>
        <authorList>
            <person name="Kaur S."/>
            <person name="Stinson S.A."/>
            <person name="diCenzo G.C."/>
        </authorList>
    </citation>
    <scope>NUCLEOTIDE SEQUENCE</scope>
    <source>
        <strain evidence="1">QUZm001</strain>
    </source>
</reference>
<dbReference type="AlphaFoldDB" id="A0AA38MIU3"/>
<sequence length="111" mass="12771">MSQLKPTLFGPHELIILPFHASRHKGHLFPYPISSPLRHVEEVRSPNDVSHWWTLVIGHSEHPARFTLEQNQALISLINCTTFSGLRCVFNYAFVRRTSSSAAKLKLQRLR</sequence>
<keyword evidence="2" id="KW-1185">Reference proteome</keyword>
<protein>
    <submittedName>
        <fullName evidence="1">Uncharacterized protein</fullName>
    </submittedName>
</protein>
<dbReference type="EMBL" id="JALNTZ010000003">
    <property type="protein sequence ID" value="KAJ3657937.1"/>
    <property type="molecule type" value="Genomic_DNA"/>
</dbReference>
<organism evidence="1 2">
    <name type="scientific">Zophobas morio</name>
    <dbReference type="NCBI Taxonomy" id="2755281"/>
    <lineage>
        <taxon>Eukaryota</taxon>
        <taxon>Metazoa</taxon>
        <taxon>Ecdysozoa</taxon>
        <taxon>Arthropoda</taxon>
        <taxon>Hexapoda</taxon>
        <taxon>Insecta</taxon>
        <taxon>Pterygota</taxon>
        <taxon>Neoptera</taxon>
        <taxon>Endopterygota</taxon>
        <taxon>Coleoptera</taxon>
        <taxon>Polyphaga</taxon>
        <taxon>Cucujiformia</taxon>
        <taxon>Tenebrionidae</taxon>
        <taxon>Zophobas</taxon>
    </lineage>
</organism>
<accession>A0AA38MIU3</accession>
<comment type="caution">
    <text evidence="1">The sequence shown here is derived from an EMBL/GenBank/DDBJ whole genome shotgun (WGS) entry which is preliminary data.</text>
</comment>
<proteinExistence type="predicted"/>
<name>A0AA38MIU3_9CUCU</name>
<evidence type="ECO:0000313" key="2">
    <source>
        <dbReference type="Proteomes" id="UP001168821"/>
    </source>
</evidence>